<organism evidence="2 3">
    <name type="scientific">Scylla paramamosain</name>
    <name type="common">Mud crab</name>
    <dbReference type="NCBI Taxonomy" id="85552"/>
    <lineage>
        <taxon>Eukaryota</taxon>
        <taxon>Metazoa</taxon>
        <taxon>Ecdysozoa</taxon>
        <taxon>Arthropoda</taxon>
        <taxon>Crustacea</taxon>
        <taxon>Multicrustacea</taxon>
        <taxon>Malacostraca</taxon>
        <taxon>Eumalacostraca</taxon>
        <taxon>Eucarida</taxon>
        <taxon>Decapoda</taxon>
        <taxon>Pleocyemata</taxon>
        <taxon>Brachyura</taxon>
        <taxon>Eubrachyura</taxon>
        <taxon>Portunoidea</taxon>
        <taxon>Portunidae</taxon>
        <taxon>Portuninae</taxon>
        <taxon>Scylla</taxon>
    </lineage>
</organism>
<sequence length="135" mass="14989">MAKWCPAKSLLCLVVFVVLVAWCSGSYRITTPQKWDDGDVAQVWLFNDGGEEVAERVPAKWVEIEVKKTQGRDALFDFSSIHLYSPCSTAIREMLGLMADEESEFIAPHRQLSPYGGVCFLITGLPHGILSPLDS</sequence>
<dbReference type="EMBL" id="JARAKH010000016">
    <property type="protein sequence ID" value="KAK8396076.1"/>
    <property type="molecule type" value="Genomic_DNA"/>
</dbReference>
<reference evidence="2 3" key="1">
    <citation type="submission" date="2023-03" db="EMBL/GenBank/DDBJ databases">
        <title>High-quality genome of Scylla paramamosain provides insights in environmental adaptation.</title>
        <authorList>
            <person name="Zhang L."/>
        </authorList>
    </citation>
    <scope>NUCLEOTIDE SEQUENCE [LARGE SCALE GENOMIC DNA]</scope>
    <source>
        <strain evidence="2">LZ_2023a</strain>
        <tissue evidence="2">Muscle</tissue>
    </source>
</reference>
<proteinExistence type="predicted"/>
<evidence type="ECO:0000313" key="2">
    <source>
        <dbReference type="EMBL" id="KAK8396076.1"/>
    </source>
</evidence>
<keyword evidence="3" id="KW-1185">Reference proteome</keyword>
<evidence type="ECO:0000313" key="3">
    <source>
        <dbReference type="Proteomes" id="UP001487740"/>
    </source>
</evidence>
<comment type="caution">
    <text evidence="2">The sequence shown here is derived from an EMBL/GenBank/DDBJ whole genome shotgun (WGS) entry which is preliminary data.</text>
</comment>
<feature type="signal peptide" evidence="1">
    <location>
        <begin position="1"/>
        <end position="25"/>
    </location>
</feature>
<accession>A0AAW0U8K1</accession>
<keyword evidence="1" id="KW-0732">Signal</keyword>
<gene>
    <name evidence="2" type="ORF">O3P69_005288</name>
</gene>
<evidence type="ECO:0000256" key="1">
    <source>
        <dbReference type="SAM" id="SignalP"/>
    </source>
</evidence>
<name>A0AAW0U8K1_SCYPA</name>
<dbReference type="Proteomes" id="UP001487740">
    <property type="component" value="Unassembled WGS sequence"/>
</dbReference>
<dbReference type="AlphaFoldDB" id="A0AAW0U8K1"/>
<feature type="chain" id="PRO_5043855689" evidence="1">
    <location>
        <begin position="26"/>
        <end position="135"/>
    </location>
</feature>
<protein>
    <submittedName>
        <fullName evidence="2">Uncharacterized protein</fullName>
    </submittedName>
</protein>